<evidence type="ECO:0000256" key="7">
    <source>
        <dbReference type="ARBA" id="ARBA00022842"/>
    </source>
</evidence>
<feature type="binding site" evidence="14">
    <location>
        <position position="670"/>
    </location>
    <ligand>
        <name>ATP</name>
        <dbReference type="ChEBI" id="CHEBI:30616"/>
    </ligand>
</feature>
<feature type="region of interest" description="Disordered" evidence="17">
    <location>
        <begin position="1"/>
        <end position="22"/>
    </location>
</feature>
<evidence type="ECO:0000256" key="16">
    <source>
        <dbReference type="RuleBase" id="RU362033"/>
    </source>
</evidence>
<evidence type="ECO:0000256" key="11">
    <source>
        <dbReference type="ARBA" id="ARBA00034036"/>
    </source>
</evidence>
<dbReference type="InterPro" id="IPR036412">
    <property type="entry name" value="HAD-like_sf"/>
</dbReference>
<dbReference type="GO" id="GO:0005524">
    <property type="term" value="F:ATP binding"/>
    <property type="evidence" value="ECO:0007669"/>
    <property type="project" value="UniProtKB-UniRule"/>
</dbReference>
<keyword evidence="5 14" id="KW-0547">Nucleotide-binding</keyword>
<evidence type="ECO:0000256" key="1">
    <source>
        <dbReference type="ARBA" id="ARBA00004141"/>
    </source>
</evidence>
<evidence type="ECO:0000256" key="6">
    <source>
        <dbReference type="ARBA" id="ARBA00022840"/>
    </source>
</evidence>
<dbReference type="GO" id="GO:0000287">
    <property type="term" value="F:magnesium ion binding"/>
    <property type="evidence" value="ECO:0007669"/>
    <property type="project" value="UniProtKB-UniRule"/>
</dbReference>
<dbReference type="InterPro" id="IPR032631">
    <property type="entry name" value="P-type_ATPase_N"/>
</dbReference>
<feature type="transmembrane region" description="Helical" evidence="16">
    <location>
        <begin position="955"/>
        <end position="976"/>
    </location>
</feature>
<dbReference type="InterPro" id="IPR032630">
    <property type="entry name" value="P_typ_ATPase_c"/>
</dbReference>
<feature type="transmembrane region" description="Helical" evidence="16">
    <location>
        <begin position="882"/>
        <end position="900"/>
    </location>
</feature>
<accession>A0A1Y1SAG1</accession>
<dbReference type="SFLD" id="SFLDF00027">
    <property type="entry name" value="p-type_atpase"/>
    <property type="match status" value="1"/>
</dbReference>
<feature type="domain" description="P-type ATPase C-terminal" evidence="19">
    <location>
        <begin position="816"/>
        <end position="1041"/>
    </location>
</feature>
<evidence type="ECO:0000256" key="4">
    <source>
        <dbReference type="ARBA" id="ARBA00022723"/>
    </source>
</evidence>
<dbReference type="SFLD" id="SFLDS00003">
    <property type="entry name" value="Haloacid_Dehalogenase"/>
    <property type="match status" value="1"/>
</dbReference>
<dbReference type="AlphaFoldDB" id="A0A1Y1SAG1"/>
<evidence type="ECO:0000259" key="19">
    <source>
        <dbReference type="Pfam" id="PF16212"/>
    </source>
</evidence>
<keyword evidence="21" id="KW-1185">Reference proteome</keyword>
<gene>
    <name evidence="20" type="ORF">ECANGB1_2612</name>
</gene>
<feature type="transmembrane region" description="Helical" evidence="16">
    <location>
        <begin position="336"/>
        <end position="357"/>
    </location>
</feature>
<name>A0A1Y1SAG1_9MICR</name>
<keyword evidence="9 16" id="KW-1133">Transmembrane helix</keyword>
<evidence type="ECO:0000313" key="20">
    <source>
        <dbReference type="EMBL" id="ORD95176.1"/>
    </source>
</evidence>
<feature type="transmembrane region" description="Helical" evidence="16">
    <location>
        <begin position="855"/>
        <end position="876"/>
    </location>
</feature>
<proteinExistence type="inferred from homology"/>
<dbReference type="PANTHER" id="PTHR24092">
    <property type="entry name" value="PROBABLE PHOSPHOLIPID-TRANSPORTING ATPASE"/>
    <property type="match status" value="1"/>
</dbReference>
<evidence type="ECO:0000256" key="3">
    <source>
        <dbReference type="ARBA" id="ARBA00022692"/>
    </source>
</evidence>
<feature type="binding site" evidence="14">
    <location>
        <position position="396"/>
    </location>
    <ligand>
        <name>ATP</name>
        <dbReference type="ChEBI" id="CHEBI:30616"/>
    </ligand>
</feature>
<dbReference type="VEuPathDB" id="MicrosporidiaDB:ECANGB1_2612"/>
<evidence type="ECO:0000256" key="8">
    <source>
        <dbReference type="ARBA" id="ARBA00022967"/>
    </source>
</evidence>
<dbReference type="EC" id="7.6.2.1" evidence="16"/>
<evidence type="ECO:0000256" key="2">
    <source>
        <dbReference type="ARBA" id="ARBA00008109"/>
    </source>
</evidence>
<feature type="domain" description="P-type ATPase N-terminal" evidence="18">
    <location>
        <begin position="43"/>
        <end position="86"/>
    </location>
</feature>
<keyword evidence="8 16" id="KW-1278">Translocase</keyword>
<dbReference type="Pfam" id="PF16212">
    <property type="entry name" value="PhoLip_ATPase_C"/>
    <property type="match status" value="1"/>
</dbReference>
<dbReference type="EMBL" id="LWDP01000001">
    <property type="protein sequence ID" value="ORD95176.1"/>
    <property type="molecule type" value="Genomic_DNA"/>
</dbReference>
<dbReference type="SUPFAM" id="SSF81660">
    <property type="entry name" value="Metal cation-transporting ATPase, ATP-binding domain N"/>
    <property type="match status" value="1"/>
</dbReference>
<feature type="transmembrane region" description="Helical" evidence="16">
    <location>
        <begin position="1009"/>
        <end position="1034"/>
    </location>
</feature>
<keyword evidence="4 15" id="KW-0479">Metal-binding</keyword>
<organism evidence="20 21">
    <name type="scientific">Enterospora canceri</name>
    <dbReference type="NCBI Taxonomy" id="1081671"/>
    <lineage>
        <taxon>Eukaryota</taxon>
        <taxon>Fungi</taxon>
        <taxon>Fungi incertae sedis</taxon>
        <taxon>Microsporidia</taxon>
        <taxon>Enterocytozoonidae</taxon>
        <taxon>Enterospora</taxon>
    </lineage>
</organism>
<feature type="binding site" evidence="14">
    <location>
        <position position="560"/>
    </location>
    <ligand>
        <name>ATP</name>
        <dbReference type="ChEBI" id="CHEBI:30616"/>
    </ligand>
</feature>
<dbReference type="GO" id="GO:0006897">
    <property type="term" value="P:endocytosis"/>
    <property type="evidence" value="ECO:0007669"/>
    <property type="project" value="TreeGrafter"/>
</dbReference>
<comment type="similarity">
    <text evidence="2 16">Belongs to the cation transport ATPase (P-type) (TC 3.A.3) family. Type IV subfamily.</text>
</comment>
<comment type="catalytic activity">
    <reaction evidence="11 16">
        <text>ATP + H2O + phospholipidSide 1 = ADP + phosphate + phospholipidSide 2.</text>
        <dbReference type="EC" id="7.6.2.1"/>
    </reaction>
</comment>
<dbReference type="InterPro" id="IPR023214">
    <property type="entry name" value="HAD_sf"/>
</dbReference>
<comment type="caution">
    <text evidence="20">The sequence shown here is derived from an EMBL/GenBank/DDBJ whole genome shotgun (WGS) entry which is preliminary data.</text>
</comment>
<dbReference type="GO" id="GO:0045332">
    <property type="term" value="P:phospholipid translocation"/>
    <property type="evidence" value="ECO:0007669"/>
    <property type="project" value="TreeGrafter"/>
</dbReference>
<feature type="transmembrane region" description="Helical" evidence="16">
    <location>
        <begin position="308"/>
        <end position="330"/>
    </location>
</feature>
<dbReference type="GO" id="GO:0005802">
    <property type="term" value="C:trans-Golgi network"/>
    <property type="evidence" value="ECO:0007669"/>
    <property type="project" value="TreeGrafter"/>
</dbReference>
<dbReference type="SUPFAM" id="SSF81665">
    <property type="entry name" value="Calcium ATPase, transmembrane domain M"/>
    <property type="match status" value="1"/>
</dbReference>
<dbReference type="GO" id="GO:0005886">
    <property type="term" value="C:plasma membrane"/>
    <property type="evidence" value="ECO:0007669"/>
    <property type="project" value="TreeGrafter"/>
</dbReference>
<feature type="binding site" evidence="14">
    <location>
        <position position="669"/>
    </location>
    <ligand>
        <name>ATP</name>
        <dbReference type="ChEBI" id="CHEBI:30616"/>
    </ligand>
</feature>
<dbReference type="SUPFAM" id="SSF81653">
    <property type="entry name" value="Calcium ATPase, transduction domain A"/>
    <property type="match status" value="1"/>
</dbReference>
<protein>
    <recommendedName>
        <fullName evidence="16">Phospholipid-transporting ATPase</fullName>
        <ecNumber evidence="16">7.6.2.1</ecNumber>
    </recommendedName>
</protein>
<dbReference type="NCBIfam" id="TIGR01652">
    <property type="entry name" value="ATPase-Plipid"/>
    <property type="match status" value="1"/>
</dbReference>
<dbReference type="InterPro" id="IPR023298">
    <property type="entry name" value="ATPase_P-typ_TM_dom_sf"/>
</dbReference>
<comment type="catalytic activity">
    <reaction evidence="12">
        <text>a 1,2-diacyl-sn-glycero-3-phosphoethanolamine(out) + ATP + H2O = a 1,2-diacyl-sn-glycero-3-phosphoethanolamine(in) + ADP + phosphate + H(+)</text>
        <dbReference type="Rhea" id="RHEA:66132"/>
        <dbReference type="ChEBI" id="CHEBI:15377"/>
        <dbReference type="ChEBI" id="CHEBI:15378"/>
        <dbReference type="ChEBI" id="CHEBI:30616"/>
        <dbReference type="ChEBI" id="CHEBI:43474"/>
        <dbReference type="ChEBI" id="CHEBI:64612"/>
        <dbReference type="ChEBI" id="CHEBI:456216"/>
    </reaction>
    <physiologicalReaction direction="left-to-right" evidence="12">
        <dbReference type="Rhea" id="RHEA:66133"/>
    </physiologicalReaction>
</comment>
<sequence length="1052" mass="119029">MSNILKTTKCETEEQNTGMANEKEKGAASNFMRISSYRPDASSDNRIKNTKYSLVSFLPLVFWQQIKEPASFLFFIIMLLQANKTLAIGHFVSSLTPFLFVFFLSIFNEGMDDYKRYKRDNFVNAELFKKYVFGRKLKDSGETSESEEKQPGFRCTLLKKENAYKFAPVKSELIKVGDIIKVSKGQKFPADCILLNCNDENGELFIRTDQLDGETDWKRRQCCIEFPTSEDELVADVEKPHKDIYAFAGKLVQGEMRKSLDLDNTAWTDTVAATSDAVGLVIHTGFQTRAKMNTYLPRSKTGLIDKEINGFVTLLIFVCGLCAIAFSAMRITTLDLAAVVIFVRFVILFSYMIPIALKVTIATGRMAYATYVDKSIVVRNTNIQEELGRISFFLTDKTGTLTQNEMLMKKIHLGINSYDEHEFRELKEILRKFALKKRMGREMKQLSQKVFDLVEALALCHSVTPVETEDGIDLQASSPDEVALVEFVRRLGVELISRDRNSLKIRYVHRKNKKGEEGEEVVEAINMDYKIHHIFPFNSDTKRMGIVLERDDGSFVFFEKGADTTMSKIVKENDWAEDETDDMAREGLRTLLIAKKELTKAQFEKFDEMYTEAKLTLNNRQQNMYDAQRKLEKGLDLLGLTGVEDKLQDQVKETLESLRNADIKIWMLTGDKNETAISIAKSSRLLSKTDRYLVISGCTTEIEIREKIDLLKKKKFNALVIDGVSLAVILSPKNITKVKGKERNFLLEEFIEEAKGLTALIGCRYTPTQKAMMAASLKELAGETVLCIGDGGNDVSMITEADTGVGIEGKEGNQAALSADFSLKKFCFVTELLFYHGRACYVKSAGLAQLTLQRAFIVTILQGVFSALIDCVPLSIFQGYMSSMFILFSCFPVLTLYKGCDITKTVALKYPELYKELRMSNKCSLKEFITSILVAYLQAVVISIGYMLVLKDKELHFYSVIVFTSAVINEYITTLLFNSRPRLITIAVIFGSVVSFIIASQLFTEFHIGAFTLLCFVPHMILINFLAASVLIALKLYHRYLNPASHIKITKY</sequence>
<dbReference type="InterPro" id="IPR023299">
    <property type="entry name" value="ATPase_P-typ_cyto_dom_N"/>
</dbReference>
<dbReference type="PANTHER" id="PTHR24092:SF5">
    <property type="entry name" value="PHOSPHOLIPID-TRANSPORTING ATPASE"/>
    <property type="match status" value="1"/>
</dbReference>
<dbReference type="PRINTS" id="PR00119">
    <property type="entry name" value="CATATPASE"/>
</dbReference>
<dbReference type="Gene3D" id="3.40.50.1000">
    <property type="entry name" value="HAD superfamily/HAD-like"/>
    <property type="match status" value="1"/>
</dbReference>
<dbReference type="OrthoDB" id="377733at2759"/>
<dbReference type="Proteomes" id="UP000192639">
    <property type="component" value="Unassembled WGS sequence"/>
</dbReference>
<keyword evidence="6 14" id="KW-0067">ATP-binding</keyword>
<comment type="cofactor">
    <cofactor evidence="15">
        <name>Mg(2+)</name>
        <dbReference type="ChEBI" id="CHEBI:18420"/>
    </cofactor>
</comment>
<evidence type="ECO:0000256" key="17">
    <source>
        <dbReference type="SAM" id="MobiDB-lite"/>
    </source>
</evidence>
<evidence type="ECO:0000256" key="10">
    <source>
        <dbReference type="ARBA" id="ARBA00023136"/>
    </source>
</evidence>
<evidence type="ECO:0000256" key="12">
    <source>
        <dbReference type="ARBA" id="ARBA00049128"/>
    </source>
</evidence>
<evidence type="ECO:0000256" key="14">
    <source>
        <dbReference type="PIRSR" id="PIRSR606539-2"/>
    </source>
</evidence>
<dbReference type="InterPro" id="IPR044492">
    <property type="entry name" value="P_typ_ATPase_HD_dom"/>
</dbReference>
<dbReference type="SFLD" id="SFLDG00002">
    <property type="entry name" value="C1.7:_P-type_atpase_like"/>
    <property type="match status" value="1"/>
</dbReference>
<feature type="binding site" evidence="14">
    <location>
        <position position="794"/>
    </location>
    <ligand>
        <name>ATP</name>
        <dbReference type="ChEBI" id="CHEBI:30616"/>
    </ligand>
</feature>
<feature type="binding site" evidence="14">
    <location>
        <position position="671"/>
    </location>
    <ligand>
        <name>ATP</name>
        <dbReference type="ChEBI" id="CHEBI:30616"/>
    </ligand>
</feature>
<feature type="transmembrane region" description="Helical" evidence="16">
    <location>
        <begin position="54"/>
        <end position="80"/>
    </location>
</feature>
<feature type="binding site" evidence="14">
    <location>
        <position position="770"/>
    </location>
    <ligand>
        <name>ATP</name>
        <dbReference type="ChEBI" id="CHEBI:30616"/>
    </ligand>
</feature>
<keyword evidence="7 15" id="KW-0460">Magnesium</keyword>
<dbReference type="GO" id="GO:0016887">
    <property type="term" value="F:ATP hydrolysis activity"/>
    <property type="evidence" value="ECO:0007669"/>
    <property type="project" value="InterPro"/>
</dbReference>
<feature type="binding site" evidence="14">
    <location>
        <position position="537"/>
    </location>
    <ligand>
        <name>ATP</name>
        <dbReference type="ChEBI" id="CHEBI:30616"/>
    </ligand>
</feature>
<feature type="binding site" evidence="15">
    <location>
        <position position="790"/>
    </location>
    <ligand>
        <name>Mg(2+)</name>
        <dbReference type="ChEBI" id="CHEBI:18420"/>
    </ligand>
</feature>
<dbReference type="Gene3D" id="3.40.1110.10">
    <property type="entry name" value="Calcium-transporting ATPase, cytoplasmic domain N"/>
    <property type="match status" value="1"/>
</dbReference>
<evidence type="ECO:0000256" key="5">
    <source>
        <dbReference type="ARBA" id="ARBA00022741"/>
    </source>
</evidence>
<feature type="binding site" evidence="14">
    <location>
        <position position="589"/>
    </location>
    <ligand>
        <name>ATP</name>
        <dbReference type="ChEBI" id="CHEBI:30616"/>
    </ligand>
</feature>
<reference evidence="20 21" key="1">
    <citation type="journal article" date="2017" name="Environ. Microbiol.">
        <title>Decay of the glycolytic pathway and adaptation to intranuclear parasitism within Enterocytozoonidae microsporidia.</title>
        <authorList>
            <person name="Wiredu Boakye D."/>
            <person name="Jaroenlak P."/>
            <person name="Prachumwat A."/>
            <person name="Williams T.A."/>
            <person name="Bateman K.S."/>
            <person name="Itsathitphaisarn O."/>
            <person name="Sritunyalucksana K."/>
            <person name="Paszkiewicz K.H."/>
            <person name="Moore K.A."/>
            <person name="Stentiford G.D."/>
            <person name="Williams B.A."/>
        </authorList>
    </citation>
    <scope>NUCLEOTIDE SEQUENCE [LARGE SCALE GENOMIC DNA]</scope>
    <source>
        <strain evidence="20 21">GB1</strain>
    </source>
</reference>
<feature type="binding site" evidence="14">
    <location>
        <position position="793"/>
    </location>
    <ligand>
        <name>ATP</name>
        <dbReference type="ChEBI" id="CHEBI:30616"/>
    </ligand>
</feature>
<evidence type="ECO:0000313" key="21">
    <source>
        <dbReference type="Proteomes" id="UP000192639"/>
    </source>
</evidence>
<keyword evidence="10 16" id="KW-0472">Membrane</keyword>
<feature type="active site" description="4-aspartylphosphate intermediate" evidence="13">
    <location>
        <position position="396"/>
    </location>
</feature>
<feature type="binding site" evidence="15">
    <location>
        <position position="794"/>
    </location>
    <ligand>
        <name>Mg(2+)</name>
        <dbReference type="ChEBI" id="CHEBI:18420"/>
    </ligand>
</feature>
<feature type="transmembrane region" description="Helical" evidence="16">
    <location>
        <begin position="928"/>
        <end position="949"/>
    </location>
</feature>
<dbReference type="Pfam" id="PF13246">
    <property type="entry name" value="Cation_ATPase"/>
    <property type="match status" value="1"/>
</dbReference>
<feature type="binding site" evidence="14">
    <location>
        <position position="481"/>
    </location>
    <ligand>
        <name>ATP</name>
        <dbReference type="ChEBI" id="CHEBI:30616"/>
    </ligand>
</feature>
<dbReference type="SUPFAM" id="SSF56784">
    <property type="entry name" value="HAD-like"/>
    <property type="match status" value="1"/>
</dbReference>
<feature type="binding site" evidence="15">
    <location>
        <position position="396"/>
    </location>
    <ligand>
        <name>Mg(2+)</name>
        <dbReference type="ChEBI" id="CHEBI:18420"/>
    </ligand>
</feature>
<feature type="binding site" evidence="14">
    <location>
        <position position="398"/>
    </location>
    <ligand>
        <name>ATP</name>
        <dbReference type="ChEBI" id="CHEBI:30616"/>
    </ligand>
</feature>
<feature type="binding site" evidence="15">
    <location>
        <position position="398"/>
    </location>
    <ligand>
        <name>Mg(2+)</name>
        <dbReference type="ChEBI" id="CHEBI:18420"/>
    </ligand>
</feature>
<dbReference type="InterPro" id="IPR008250">
    <property type="entry name" value="ATPase_P-typ_transduc_dom_A_sf"/>
</dbReference>
<feature type="binding site" evidence="14">
    <location>
        <position position="764"/>
    </location>
    <ligand>
        <name>ATP</name>
        <dbReference type="ChEBI" id="CHEBI:30616"/>
    </ligand>
</feature>
<dbReference type="GO" id="GO:0006890">
    <property type="term" value="P:retrograde vesicle-mediated transport, Golgi to endoplasmic reticulum"/>
    <property type="evidence" value="ECO:0007669"/>
    <property type="project" value="TreeGrafter"/>
</dbReference>
<feature type="transmembrane region" description="Helical" evidence="16">
    <location>
        <begin position="86"/>
        <end position="107"/>
    </location>
</feature>
<dbReference type="NCBIfam" id="TIGR01494">
    <property type="entry name" value="ATPase_P-type"/>
    <property type="match status" value="2"/>
</dbReference>
<dbReference type="InterPro" id="IPR001757">
    <property type="entry name" value="P_typ_ATPase"/>
</dbReference>
<dbReference type="InterPro" id="IPR006539">
    <property type="entry name" value="P-type_ATPase_IV"/>
</dbReference>
<feature type="binding site" evidence="14">
    <location>
        <position position="397"/>
    </location>
    <ligand>
        <name>ATP</name>
        <dbReference type="ChEBI" id="CHEBI:30616"/>
    </ligand>
</feature>
<dbReference type="Gene3D" id="2.70.150.10">
    <property type="entry name" value="Calcium-transporting ATPase, cytoplasmic transduction domain A"/>
    <property type="match status" value="1"/>
</dbReference>
<dbReference type="PROSITE" id="PS00154">
    <property type="entry name" value="ATPASE_E1_E2"/>
    <property type="match status" value="1"/>
</dbReference>
<dbReference type="InterPro" id="IPR018303">
    <property type="entry name" value="ATPase_P-typ_P_site"/>
</dbReference>
<dbReference type="GO" id="GO:0005768">
    <property type="term" value="C:endosome"/>
    <property type="evidence" value="ECO:0007669"/>
    <property type="project" value="TreeGrafter"/>
</dbReference>
<keyword evidence="3 16" id="KW-0812">Transmembrane</keyword>
<dbReference type="GO" id="GO:0140326">
    <property type="term" value="F:ATPase-coupled intramembrane lipid transporter activity"/>
    <property type="evidence" value="ECO:0007669"/>
    <property type="project" value="UniProtKB-EC"/>
</dbReference>
<comment type="subcellular location">
    <subcellularLocation>
        <location evidence="1 16">Membrane</location>
        <topology evidence="1 16">Multi-pass membrane protein</topology>
    </subcellularLocation>
</comment>
<evidence type="ECO:0000256" key="9">
    <source>
        <dbReference type="ARBA" id="ARBA00022989"/>
    </source>
</evidence>
<feature type="transmembrane region" description="Helical" evidence="16">
    <location>
        <begin position="983"/>
        <end position="1003"/>
    </location>
</feature>
<evidence type="ECO:0000259" key="18">
    <source>
        <dbReference type="Pfam" id="PF16209"/>
    </source>
</evidence>
<evidence type="ECO:0000256" key="15">
    <source>
        <dbReference type="PIRSR" id="PIRSR606539-3"/>
    </source>
</evidence>
<evidence type="ECO:0000256" key="13">
    <source>
        <dbReference type="PIRSR" id="PIRSR606539-1"/>
    </source>
</evidence>
<dbReference type="Pfam" id="PF16209">
    <property type="entry name" value="PhoLip_ATPase_N"/>
    <property type="match status" value="1"/>
</dbReference>